<keyword evidence="2" id="KW-1185">Reference proteome</keyword>
<dbReference type="Proteomes" id="UP001301769">
    <property type="component" value="Unassembled WGS sequence"/>
</dbReference>
<reference evidence="1" key="2">
    <citation type="submission" date="2023-05" db="EMBL/GenBank/DDBJ databases">
        <authorList>
            <consortium name="Lawrence Berkeley National Laboratory"/>
            <person name="Steindorff A."/>
            <person name="Hensen N."/>
            <person name="Bonometti L."/>
            <person name="Westerberg I."/>
            <person name="Brannstrom I.O."/>
            <person name="Guillou S."/>
            <person name="Cros-Aarteil S."/>
            <person name="Calhoun S."/>
            <person name="Haridas S."/>
            <person name="Kuo A."/>
            <person name="Mondo S."/>
            <person name="Pangilinan J."/>
            <person name="Riley R."/>
            <person name="Labutti K."/>
            <person name="Andreopoulos B."/>
            <person name="Lipzen A."/>
            <person name="Chen C."/>
            <person name="Yanf M."/>
            <person name="Daum C."/>
            <person name="Ng V."/>
            <person name="Clum A."/>
            <person name="Ohm R."/>
            <person name="Martin F."/>
            <person name="Silar P."/>
            <person name="Natvig D."/>
            <person name="Lalanne C."/>
            <person name="Gautier V."/>
            <person name="Ament-Velasquez S.L."/>
            <person name="Kruys A."/>
            <person name="Hutchinson M.I."/>
            <person name="Powell A.J."/>
            <person name="Barry K."/>
            <person name="Miller A.N."/>
            <person name="Grigoriev I.V."/>
            <person name="Debuchy R."/>
            <person name="Gladieux P."/>
            <person name="Thoren M.H."/>
            <person name="Johannesson H."/>
        </authorList>
    </citation>
    <scope>NUCLEOTIDE SEQUENCE</scope>
    <source>
        <strain evidence="1">PSN293</strain>
    </source>
</reference>
<evidence type="ECO:0000313" key="2">
    <source>
        <dbReference type="Proteomes" id="UP001301769"/>
    </source>
</evidence>
<evidence type="ECO:0000313" key="1">
    <source>
        <dbReference type="EMBL" id="KAK4207043.1"/>
    </source>
</evidence>
<evidence type="ECO:0008006" key="3">
    <source>
        <dbReference type="Google" id="ProtNLM"/>
    </source>
</evidence>
<gene>
    <name evidence="1" type="ORF">QBC37DRAFT_456706</name>
</gene>
<accession>A0AAN6XUW3</accession>
<comment type="caution">
    <text evidence="1">The sequence shown here is derived from an EMBL/GenBank/DDBJ whole genome shotgun (WGS) entry which is preliminary data.</text>
</comment>
<sequence>MNFLDLIPDVKLPILDHLSQSDLPTLCLAHRRLDELARPVLYSCVELPSGFGRYQPHPIAPFLRTIISKPELSRRIRHLSFLEKPPPSGHLYGTGPEFQVSPSDMEGVVQFVEGCEVSYRDFWIEALQAGTMEAYLAVLLLNLPSIDYLRIEQGLLMETGFVGRVLRSYLCDTPPSLVLPPRYTGSLQGLRDICIDPRNPPPIRNTPNILPMFYLPSLKKLSIWIDDPADEFRWPTSNPPQALGLKSLKVQGLSEAQLGSLLSATPSLPSLAYTREFYVEPRSHSHRTRRHPGVLEPVIDLRALGISLAVVKDKLITLQIRTRDHSINRFLRGVAGLRFERPTTSLCLAEFHQLKVLEVPSEFIMGFPAMPVLEDNLPPNIEELAISNLNSPSFWDSEERIFDSSCEFPYVQVILQWLQGTKQHTPNIRKFSYLDHTDGY</sequence>
<protein>
    <recommendedName>
        <fullName evidence="3">F-box domain-containing protein</fullName>
    </recommendedName>
</protein>
<reference evidence="1" key="1">
    <citation type="journal article" date="2023" name="Mol. Phylogenet. Evol.">
        <title>Genome-scale phylogeny and comparative genomics of the fungal order Sordariales.</title>
        <authorList>
            <person name="Hensen N."/>
            <person name="Bonometti L."/>
            <person name="Westerberg I."/>
            <person name="Brannstrom I.O."/>
            <person name="Guillou S."/>
            <person name="Cros-Aarteil S."/>
            <person name="Calhoun S."/>
            <person name="Haridas S."/>
            <person name="Kuo A."/>
            <person name="Mondo S."/>
            <person name="Pangilinan J."/>
            <person name="Riley R."/>
            <person name="LaButti K."/>
            <person name="Andreopoulos B."/>
            <person name="Lipzen A."/>
            <person name="Chen C."/>
            <person name="Yan M."/>
            <person name="Daum C."/>
            <person name="Ng V."/>
            <person name="Clum A."/>
            <person name="Steindorff A."/>
            <person name="Ohm R.A."/>
            <person name="Martin F."/>
            <person name="Silar P."/>
            <person name="Natvig D.O."/>
            <person name="Lalanne C."/>
            <person name="Gautier V."/>
            <person name="Ament-Velasquez S.L."/>
            <person name="Kruys A."/>
            <person name="Hutchinson M.I."/>
            <person name="Powell A.J."/>
            <person name="Barry K."/>
            <person name="Miller A.N."/>
            <person name="Grigoriev I.V."/>
            <person name="Debuchy R."/>
            <person name="Gladieux P."/>
            <person name="Hiltunen Thoren M."/>
            <person name="Johannesson H."/>
        </authorList>
    </citation>
    <scope>NUCLEOTIDE SEQUENCE</scope>
    <source>
        <strain evidence="1">PSN293</strain>
    </source>
</reference>
<proteinExistence type="predicted"/>
<organism evidence="1 2">
    <name type="scientific">Rhypophila decipiens</name>
    <dbReference type="NCBI Taxonomy" id="261697"/>
    <lineage>
        <taxon>Eukaryota</taxon>
        <taxon>Fungi</taxon>
        <taxon>Dikarya</taxon>
        <taxon>Ascomycota</taxon>
        <taxon>Pezizomycotina</taxon>
        <taxon>Sordariomycetes</taxon>
        <taxon>Sordariomycetidae</taxon>
        <taxon>Sordariales</taxon>
        <taxon>Naviculisporaceae</taxon>
        <taxon>Rhypophila</taxon>
    </lineage>
</organism>
<dbReference type="AlphaFoldDB" id="A0AAN6XUW3"/>
<dbReference type="EMBL" id="MU858324">
    <property type="protein sequence ID" value="KAK4207043.1"/>
    <property type="molecule type" value="Genomic_DNA"/>
</dbReference>
<name>A0AAN6XUW3_9PEZI</name>